<dbReference type="eggNOG" id="COG2267">
    <property type="taxonomic scope" value="Bacteria"/>
</dbReference>
<dbReference type="Proteomes" id="UP000001635">
    <property type="component" value="Chromosome"/>
</dbReference>
<organism evidence="1 2">
    <name type="scientific">Cyclobacterium marinum (strain ATCC 25205 / DSM 745 / LMG 13164 / NCIMB 1802)</name>
    <name type="common">Flectobacillus marinus</name>
    <dbReference type="NCBI Taxonomy" id="880070"/>
    <lineage>
        <taxon>Bacteria</taxon>
        <taxon>Pseudomonadati</taxon>
        <taxon>Bacteroidota</taxon>
        <taxon>Cytophagia</taxon>
        <taxon>Cytophagales</taxon>
        <taxon>Cyclobacteriaceae</taxon>
        <taxon>Cyclobacterium</taxon>
    </lineage>
</organism>
<evidence type="ECO:0000313" key="2">
    <source>
        <dbReference type="Proteomes" id="UP000001635"/>
    </source>
</evidence>
<gene>
    <name evidence="1" type="ordered locus">Cycma_0056</name>
</gene>
<dbReference type="EMBL" id="CP002955">
    <property type="protein sequence ID" value="AEL23841.1"/>
    <property type="molecule type" value="Genomic_DNA"/>
</dbReference>
<dbReference type="SUPFAM" id="SSF53474">
    <property type="entry name" value="alpha/beta-Hydrolases"/>
    <property type="match status" value="1"/>
</dbReference>
<dbReference type="Gene3D" id="3.40.50.1820">
    <property type="entry name" value="alpha/beta hydrolase"/>
    <property type="match status" value="1"/>
</dbReference>
<sequence length="221" mass="25311">MKIYGISGLGADKRVFNFLKLNHTLIPIEWIKPYKREPLQDYSARLSKIIDPKSDFVLIGVSFGGLVAVEISKILNPCLTILISSVETKIELRPIYRGFGKLNIIKKIPAKLFDPPRYIASSLFGTANKELLNDILEDTDLQFAKWAVNELVNWDNQNQVENLIRIHGTKDKLIPWRGLGKVELIEDGEHFMIVDRAEEISKFINEKIKDRSHQLRLNSNS</sequence>
<evidence type="ECO:0000313" key="1">
    <source>
        <dbReference type="EMBL" id="AEL23841.1"/>
    </source>
</evidence>
<name>G0IZ62_CYCMS</name>
<protein>
    <recommendedName>
        <fullName evidence="3">AB hydrolase-1 domain-containing protein</fullName>
    </recommendedName>
</protein>
<dbReference type="RefSeq" id="WP_014018140.1">
    <property type="nucleotide sequence ID" value="NC_015914.1"/>
</dbReference>
<dbReference type="STRING" id="880070.Cycma_0056"/>
<dbReference type="KEGG" id="cmr:Cycma_0056"/>
<dbReference type="AlphaFoldDB" id="G0IZ62"/>
<keyword evidence="2" id="KW-1185">Reference proteome</keyword>
<dbReference type="OrthoDB" id="659408at2"/>
<proteinExistence type="predicted"/>
<dbReference type="InterPro" id="IPR029058">
    <property type="entry name" value="AB_hydrolase_fold"/>
</dbReference>
<reference evidence="2" key="1">
    <citation type="submission" date="2011-07" db="EMBL/GenBank/DDBJ databases">
        <title>The complete genome of Cyclobacterium marinum DSM 745.</title>
        <authorList>
            <person name="Lucas S."/>
            <person name="Han J."/>
            <person name="Lapidus A."/>
            <person name="Bruce D."/>
            <person name="Goodwin L."/>
            <person name="Pitluck S."/>
            <person name="Peters L."/>
            <person name="Kyrpides N."/>
            <person name="Mavromatis K."/>
            <person name="Ivanova N."/>
            <person name="Ovchinnikova G."/>
            <person name="Chertkov O."/>
            <person name="Detter J.C."/>
            <person name="Tapia R."/>
            <person name="Han C."/>
            <person name="Land M."/>
            <person name="Hauser L."/>
            <person name="Markowitz V."/>
            <person name="Cheng J.-F."/>
            <person name="Hugenholtz P."/>
            <person name="Woyke T."/>
            <person name="Wu D."/>
            <person name="Tindall B."/>
            <person name="Schuetze A."/>
            <person name="Brambilla E."/>
            <person name="Klenk H.-P."/>
            <person name="Eisen J.A."/>
        </authorList>
    </citation>
    <scope>NUCLEOTIDE SEQUENCE [LARGE SCALE GENOMIC DNA]</scope>
    <source>
        <strain evidence="2">ATCC 25205 / DSM 745 / LMG 13164 / NCIMB 1802</strain>
    </source>
</reference>
<dbReference type="HOGENOM" id="CLU_105002_0_0_10"/>
<accession>G0IZ62</accession>
<evidence type="ECO:0008006" key="3">
    <source>
        <dbReference type="Google" id="ProtNLM"/>
    </source>
</evidence>